<dbReference type="InterPro" id="IPR018060">
    <property type="entry name" value="HTH_AraC"/>
</dbReference>
<reference evidence="5 6" key="1">
    <citation type="submission" date="2016-11" db="EMBL/GenBank/DDBJ databases">
        <authorList>
            <person name="Jaros S."/>
            <person name="Januszkiewicz K."/>
            <person name="Wedrychowicz H."/>
        </authorList>
    </citation>
    <scope>NUCLEOTIDE SEQUENCE [LARGE SCALE GENOMIC DNA]</scope>
    <source>
        <strain evidence="5 6">CGMCC 1.12145</strain>
    </source>
</reference>
<dbReference type="SUPFAM" id="SSF51215">
    <property type="entry name" value="Regulatory protein AraC"/>
    <property type="match status" value="1"/>
</dbReference>
<dbReference type="SUPFAM" id="SSF46689">
    <property type="entry name" value="Homeodomain-like"/>
    <property type="match status" value="1"/>
</dbReference>
<keyword evidence="2 5" id="KW-0238">DNA-binding</keyword>
<evidence type="ECO:0000313" key="5">
    <source>
        <dbReference type="EMBL" id="SFW47478.1"/>
    </source>
</evidence>
<dbReference type="OrthoDB" id="1096411at2"/>
<evidence type="ECO:0000313" key="6">
    <source>
        <dbReference type="Proteomes" id="UP000182248"/>
    </source>
</evidence>
<dbReference type="InterPro" id="IPR037923">
    <property type="entry name" value="HTH-like"/>
</dbReference>
<keyword evidence="6" id="KW-1185">Reference proteome</keyword>
<gene>
    <name evidence="5" type="ORF">SAMN02927921_01813</name>
</gene>
<keyword evidence="3" id="KW-0804">Transcription</keyword>
<dbReference type="Pfam" id="PF12833">
    <property type="entry name" value="HTH_18"/>
    <property type="match status" value="1"/>
</dbReference>
<dbReference type="GO" id="GO:0003700">
    <property type="term" value="F:DNA-binding transcription factor activity"/>
    <property type="evidence" value="ECO:0007669"/>
    <property type="project" value="InterPro"/>
</dbReference>
<dbReference type="Pfam" id="PF02311">
    <property type="entry name" value="AraC_binding"/>
    <property type="match status" value="1"/>
</dbReference>
<evidence type="ECO:0000256" key="3">
    <source>
        <dbReference type="ARBA" id="ARBA00023163"/>
    </source>
</evidence>
<sequence>MNPAFEHQEEEHFPVLGIQEFDSDRQEGCNLLYHELRGQQTIMQPHKHDFFVFMLFESGGGIHTIDFRDYEIAANQVHLLFPGQVHRWDMQPHTVGYQLMIGRAQLETLLPSLHLSYLHYRNHPVVDIPEDAVPRLLYEFHAIRTELNSTNPFRQLIDTRIRLLALMVGKIAEHIFGDVHSYRSNPVLSAFLSLTDRYFRAERSVSFYDEKLNITPNYLNIICKKTLGVSASSCIQDRSLLEAKRLLKTSDIYVKEIVYELGFYDHASFSRFFKQHTGLTPQQFREQH</sequence>
<dbReference type="Proteomes" id="UP000182248">
    <property type="component" value="Unassembled WGS sequence"/>
</dbReference>
<dbReference type="Gene3D" id="1.10.10.60">
    <property type="entry name" value="Homeodomain-like"/>
    <property type="match status" value="1"/>
</dbReference>
<evidence type="ECO:0000256" key="2">
    <source>
        <dbReference type="ARBA" id="ARBA00023125"/>
    </source>
</evidence>
<dbReference type="PANTHER" id="PTHR43280">
    <property type="entry name" value="ARAC-FAMILY TRANSCRIPTIONAL REGULATOR"/>
    <property type="match status" value="1"/>
</dbReference>
<evidence type="ECO:0000259" key="4">
    <source>
        <dbReference type="PROSITE" id="PS01124"/>
    </source>
</evidence>
<keyword evidence="1" id="KW-0805">Transcription regulation</keyword>
<dbReference type="InterPro" id="IPR020449">
    <property type="entry name" value="Tscrpt_reg_AraC-type_HTH"/>
</dbReference>
<dbReference type="STRING" id="1150368.SAMN02927921_01813"/>
<dbReference type="EMBL" id="FPJE01000008">
    <property type="protein sequence ID" value="SFW47478.1"/>
    <property type="molecule type" value="Genomic_DNA"/>
</dbReference>
<dbReference type="InterPro" id="IPR003313">
    <property type="entry name" value="AraC-bd"/>
</dbReference>
<dbReference type="SMART" id="SM00342">
    <property type="entry name" value="HTH_ARAC"/>
    <property type="match status" value="1"/>
</dbReference>
<organism evidence="5 6">
    <name type="scientific">Sinomicrobium oceani</name>
    <dbReference type="NCBI Taxonomy" id="1150368"/>
    <lineage>
        <taxon>Bacteria</taxon>
        <taxon>Pseudomonadati</taxon>
        <taxon>Bacteroidota</taxon>
        <taxon>Flavobacteriia</taxon>
        <taxon>Flavobacteriales</taxon>
        <taxon>Flavobacteriaceae</taxon>
        <taxon>Sinomicrobium</taxon>
    </lineage>
</organism>
<proteinExistence type="predicted"/>
<dbReference type="PROSITE" id="PS01124">
    <property type="entry name" value="HTH_ARAC_FAMILY_2"/>
    <property type="match status" value="1"/>
</dbReference>
<dbReference type="GO" id="GO:0043565">
    <property type="term" value="F:sequence-specific DNA binding"/>
    <property type="evidence" value="ECO:0007669"/>
    <property type="project" value="InterPro"/>
</dbReference>
<name>A0A1K1PLA7_9FLAO</name>
<dbReference type="PRINTS" id="PR00032">
    <property type="entry name" value="HTHARAC"/>
</dbReference>
<dbReference type="AlphaFoldDB" id="A0A1K1PLA7"/>
<evidence type="ECO:0000256" key="1">
    <source>
        <dbReference type="ARBA" id="ARBA00023015"/>
    </source>
</evidence>
<feature type="domain" description="HTH araC/xylS-type" evidence="4">
    <location>
        <begin position="189"/>
        <end position="287"/>
    </location>
</feature>
<accession>A0A1K1PLA7</accession>
<dbReference type="PANTHER" id="PTHR43280:SF32">
    <property type="entry name" value="TRANSCRIPTIONAL REGULATORY PROTEIN"/>
    <property type="match status" value="1"/>
</dbReference>
<dbReference type="InterPro" id="IPR009057">
    <property type="entry name" value="Homeodomain-like_sf"/>
</dbReference>
<dbReference type="RefSeq" id="WP_072317044.1">
    <property type="nucleotide sequence ID" value="NZ_FPJE01000008.1"/>
</dbReference>
<protein>
    <submittedName>
        <fullName evidence="5">AraC-type DNA-binding protein</fullName>
    </submittedName>
</protein>